<dbReference type="Gene3D" id="3.40.1190.20">
    <property type="match status" value="1"/>
</dbReference>
<organism evidence="4 5">
    <name type="scientific">Candidatus Sulfomarinibacter kjeldsenii</name>
    <dbReference type="NCBI Taxonomy" id="2885994"/>
    <lineage>
        <taxon>Bacteria</taxon>
        <taxon>Pseudomonadati</taxon>
        <taxon>Acidobacteriota</taxon>
        <taxon>Thermoanaerobaculia</taxon>
        <taxon>Thermoanaerobaculales</taxon>
        <taxon>Candidatus Sulfomarinibacteraceae</taxon>
        <taxon>Candidatus Sulfomarinibacter</taxon>
    </lineage>
</organism>
<accession>A0A8J7C3H8</accession>
<dbReference type="Pfam" id="PF00294">
    <property type="entry name" value="PfkB"/>
    <property type="match status" value="1"/>
</dbReference>
<dbReference type="PANTHER" id="PTHR10584">
    <property type="entry name" value="SUGAR KINASE"/>
    <property type="match status" value="1"/>
</dbReference>
<dbReference type="SUPFAM" id="SSF53613">
    <property type="entry name" value="Ribokinase-like"/>
    <property type="match status" value="1"/>
</dbReference>
<name>A0A8J7C3H8_9BACT</name>
<dbReference type="PANTHER" id="PTHR10584:SF166">
    <property type="entry name" value="RIBOKINASE"/>
    <property type="match status" value="1"/>
</dbReference>
<comment type="caution">
    <text evidence="4">The sequence shown here is derived from an EMBL/GenBank/DDBJ whole genome shotgun (WGS) entry which is preliminary data.</text>
</comment>
<keyword evidence="2" id="KW-0418">Kinase</keyword>
<dbReference type="Proteomes" id="UP000598633">
    <property type="component" value="Unassembled WGS sequence"/>
</dbReference>
<evidence type="ECO:0000256" key="2">
    <source>
        <dbReference type="ARBA" id="ARBA00022777"/>
    </source>
</evidence>
<evidence type="ECO:0000313" key="4">
    <source>
        <dbReference type="EMBL" id="MBD3870860.1"/>
    </source>
</evidence>
<feature type="domain" description="Carbohydrate kinase PfkB" evidence="3">
    <location>
        <begin position="20"/>
        <end position="282"/>
    </location>
</feature>
<keyword evidence="1" id="KW-0808">Transferase</keyword>
<reference evidence="4 5" key="1">
    <citation type="submission" date="2020-08" db="EMBL/GenBank/DDBJ databases">
        <title>Acidobacteriota in marine sediments use diverse sulfur dissimilation pathways.</title>
        <authorList>
            <person name="Wasmund K."/>
        </authorList>
    </citation>
    <scope>NUCLEOTIDE SEQUENCE [LARGE SCALE GENOMIC DNA]</scope>
    <source>
        <strain evidence="4">MAG AM3-A</strain>
    </source>
</reference>
<evidence type="ECO:0000256" key="1">
    <source>
        <dbReference type="ARBA" id="ARBA00022679"/>
    </source>
</evidence>
<gene>
    <name evidence="4" type="ORF">IFJ97_05815</name>
</gene>
<dbReference type="GO" id="GO:0016301">
    <property type="term" value="F:kinase activity"/>
    <property type="evidence" value="ECO:0007669"/>
    <property type="project" value="UniProtKB-KW"/>
</dbReference>
<dbReference type="InterPro" id="IPR029056">
    <property type="entry name" value="Ribokinase-like"/>
</dbReference>
<evidence type="ECO:0000313" key="5">
    <source>
        <dbReference type="Proteomes" id="UP000598633"/>
    </source>
</evidence>
<protein>
    <recommendedName>
        <fullName evidence="3">Carbohydrate kinase PfkB domain-containing protein</fullName>
    </recommendedName>
</protein>
<proteinExistence type="predicted"/>
<dbReference type="GO" id="GO:0005829">
    <property type="term" value="C:cytosol"/>
    <property type="evidence" value="ECO:0007669"/>
    <property type="project" value="TreeGrafter"/>
</dbReference>
<dbReference type="InterPro" id="IPR011611">
    <property type="entry name" value="PfkB_dom"/>
</dbReference>
<sequence>MTEEKQTFDVATVGNYTKDTIITAAGTLHADGGGVTYSAHAAHTLGRKVAAITRLSKDDFHVVRSLELAGITVFATPTTSSTLMRLDYPTDNPDERILTVAATAGSFTPEQVRAIDAKAFVISPSIRGEMPIETIQELRSKDTMISADAQGFIRIRRPDNRLEHVAWPEQEEVLALVDILKADVVEAEALTGEADMKLAAKALAAQGPREIVITHRDGIVVLADGQFFEAEFHAQSMLGRSGRGDTCVGSYVAARLECPPEEAILWSAATTSLKIEVPGPISRPYEDIVDLIEEKYKGAYSPS</sequence>
<dbReference type="AlphaFoldDB" id="A0A8J7C3H8"/>
<dbReference type="EMBL" id="JACXWA010000097">
    <property type="protein sequence ID" value="MBD3870860.1"/>
    <property type="molecule type" value="Genomic_DNA"/>
</dbReference>
<evidence type="ECO:0000259" key="3">
    <source>
        <dbReference type="Pfam" id="PF00294"/>
    </source>
</evidence>